<dbReference type="Proteomes" id="UP000186806">
    <property type="component" value="Unassembled WGS sequence"/>
</dbReference>
<dbReference type="EMBL" id="MSDQ01000032">
    <property type="protein sequence ID" value="OLO10629.1"/>
    <property type="molecule type" value="Genomic_DNA"/>
</dbReference>
<accession>A0A1Q8TAB5</accession>
<organism evidence="1 2">
    <name type="scientific">Chromohalobacter japonicus</name>
    <dbReference type="NCBI Taxonomy" id="223900"/>
    <lineage>
        <taxon>Bacteria</taxon>
        <taxon>Pseudomonadati</taxon>
        <taxon>Pseudomonadota</taxon>
        <taxon>Gammaproteobacteria</taxon>
        <taxon>Oceanospirillales</taxon>
        <taxon>Halomonadaceae</taxon>
        <taxon>Chromohalobacter</taxon>
    </lineage>
</organism>
<protein>
    <submittedName>
        <fullName evidence="1">Uncharacterized protein</fullName>
    </submittedName>
</protein>
<dbReference type="AlphaFoldDB" id="A0A1Q8TAB5"/>
<gene>
    <name evidence="1" type="ORF">BTW10_13055</name>
</gene>
<dbReference type="RefSeq" id="WP_075369765.1">
    <property type="nucleotide sequence ID" value="NZ_MSDQ01000032.1"/>
</dbReference>
<sequence length="270" mass="29145">MTLEELKPLITAQDDQQRQASESVRAAHEKALQYAEKLRDELAGTINQASERETLSAVIEAAAAKVYETKPQREMAALVVGQYASALADMPGYSASVARNGTELFRHAVSGTLGYSLDQRRQVFAALVVAATQKGVQTGLINWPEEWSAAPGAHVIREMAKTLDPEALEAFDAEQSEQAVKLAEAQRYVDALGQATPQLFVVGENSEEVRVTVRSYRGGAITVAGVSFELGDNELSADQFAAVRNHGSFSSYVESGLLEVIQTSELVEAL</sequence>
<reference evidence="1 2" key="1">
    <citation type="submission" date="2016-12" db="EMBL/GenBank/DDBJ databases">
        <title>Draft genome sequences of strains Salinicola socius SMB35, Salinicola sp. MH3R3-1 and Chromohalobacter sp. SMB17 from the Verkhnekamsk potash mining region of Russia.</title>
        <authorList>
            <person name="Mavrodi D.V."/>
            <person name="Olsson B.E."/>
            <person name="Korsakova E.S."/>
            <person name="Pyankova A."/>
            <person name="Mavrodi O.V."/>
            <person name="Plotnikova E.G."/>
        </authorList>
    </citation>
    <scope>NUCLEOTIDE SEQUENCE [LARGE SCALE GENOMIC DNA]</scope>
    <source>
        <strain evidence="1 2">SMB17</strain>
    </source>
</reference>
<keyword evidence="2" id="KW-1185">Reference proteome</keyword>
<name>A0A1Q8TAB5_9GAMM</name>
<proteinExistence type="predicted"/>
<evidence type="ECO:0000313" key="1">
    <source>
        <dbReference type="EMBL" id="OLO10629.1"/>
    </source>
</evidence>
<comment type="caution">
    <text evidence="1">The sequence shown here is derived from an EMBL/GenBank/DDBJ whole genome shotgun (WGS) entry which is preliminary data.</text>
</comment>
<evidence type="ECO:0000313" key="2">
    <source>
        <dbReference type="Proteomes" id="UP000186806"/>
    </source>
</evidence>